<dbReference type="PANTHER" id="PTHR11469:SF1">
    <property type="entry name" value="GLUCOSE-6-PHOSPHATE ISOMERASE"/>
    <property type="match status" value="1"/>
</dbReference>
<dbReference type="Proteomes" id="UP000199250">
    <property type="component" value="Unassembled WGS sequence"/>
</dbReference>
<keyword evidence="2" id="KW-0324">Glycolysis</keyword>
<dbReference type="GO" id="GO:0097367">
    <property type="term" value="F:carbohydrate derivative binding"/>
    <property type="evidence" value="ECO:0007669"/>
    <property type="project" value="InterPro"/>
</dbReference>
<dbReference type="EMBL" id="FNYQ01000225">
    <property type="protein sequence ID" value="SEJ70301.1"/>
    <property type="molecule type" value="Genomic_DNA"/>
</dbReference>
<name>A0A1H7AXE9_9GAMM</name>
<dbReference type="GO" id="GO:0048029">
    <property type="term" value="F:monosaccharide binding"/>
    <property type="evidence" value="ECO:0007669"/>
    <property type="project" value="TreeGrafter"/>
</dbReference>
<evidence type="ECO:0000313" key="4">
    <source>
        <dbReference type="EMBL" id="SEJ70301.1"/>
    </source>
</evidence>
<organism evidence="4 5">
    <name type="scientific">Azotobacter beijerinckii</name>
    <dbReference type="NCBI Taxonomy" id="170623"/>
    <lineage>
        <taxon>Bacteria</taxon>
        <taxon>Pseudomonadati</taxon>
        <taxon>Pseudomonadota</taxon>
        <taxon>Gammaproteobacteria</taxon>
        <taxon>Pseudomonadales</taxon>
        <taxon>Pseudomonadaceae</taxon>
        <taxon>Azotobacter</taxon>
    </lineage>
</organism>
<dbReference type="GO" id="GO:0006094">
    <property type="term" value="P:gluconeogenesis"/>
    <property type="evidence" value="ECO:0007669"/>
    <property type="project" value="UniProtKB-KW"/>
</dbReference>
<evidence type="ECO:0000313" key="5">
    <source>
        <dbReference type="Proteomes" id="UP000199250"/>
    </source>
</evidence>
<dbReference type="AlphaFoldDB" id="A0A1H7AXE9"/>
<dbReference type="PANTHER" id="PTHR11469">
    <property type="entry name" value="GLUCOSE-6-PHOSPHATE ISOMERASE"/>
    <property type="match status" value="1"/>
</dbReference>
<dbReference type="GO" id="GO:0005829">
    <property type="term" value="C:cytosol"/>
    <property type="evidence" value="ECO:0007669"/>
    <property type="project" value="TreeGrafter"/>
</dbReference>
<keyword evidence="3 4" id="KW-0413">Isomerase</keyword>
<evidence type="ECO:0000256" key="2">
    <source>
        <dbReference type="ARBA" id="ARBA00023152"/>
    </source>
</evidence>
<proteinExistence type="predicted"/>
<dbReference type="InterPro" id="IPR001672">
    <property type="entry name" value="G6P_Isomerase"/>
</dbReference>
<accession>A0A1H7AXE9</accession>
<dbReference type="GO" id="GO:0004347">
    <property type="term" value="F:glucose-6-phosphate isomerase activity"/>
    <property type="evidence" value="ECO:0007669"/>
    <property type="project" value="InterPro"/>
</dbReference>
<dbReference type="InterPro" id="IPR046348">
    <property type="entry name" value="SIS_dom_sf"/>
</dbReference>
<sequence length="102" mass="11731">MSYYQQAFDVTRLPSWKALQEHRDVMQNFNMRRTFQADPERFHEFSMSCCGLFLDYSKNLITRTTRDLLVALAREAGLAEAARAMFAGEPVNASEGRPVLHT</sequence>
<protein>
    <submittedName>
        <fullName evidence="4">Phosphoglucose isomerase</fullName>
    </submittedName>
</protein>
<evidence type="ECO:0000256" key="1">
    <source>
        <dbReference type="ARBA" id="ARBA00022432"/>
    </source>
</evidence>
<dbReference type="GO" id="GO:0051156">
    <property type="term" value="P:glucose 6-phosphate metabolic process"/>
    <property type="evidence" value="ECO:0007669"/>
    <property type="project" value="TreeGrafter"/>
</dbReference>
<dbReference type="GO" id="GO:0006096">
    <property type="term" value="P:glycolytic process"/>
    <property type="evidence" value="ECO:0007669"/>
    <property type="project" value="UniProtKB-KW"/>
</dbReference>
<dbReference type="Pfam" id="PF00342">
    <property type="entry name" value="PGI"/>
    <property type="match status" value="1"/>
</dbReference>
<dbReference type="Gene3D" id="3.40.50.10490">
    <property type="entry name" value="Glucose-6-phosphate isomerase like protein, domain 1"/>
    <property type="match status" value="1"/>
</dbReference>
<gene>
    <name evidence="4" type="ORF">SAMN04244572_04949</name>
</gene>
<feature type="non-terminal residue" evidence="4">
    <location>
        <position position="102"/>
    </location>
</feature>
<keyword evidence="1" id="KW-0312">Gluconeogenesis</keyword>
<dbReference type="SUPFAM" id="SSF53697">
    <property type="entry name" value="SIS domain"/>
    <property type="match status" value="1"/>
</dbReference>
<reference evidence="4 5" key="1">
    <citation type="submission" date="2016-10" db="EMBL/GenBank/DDBJ databases">
        <authorList>
            <person name="de Groot N.N."/>
        </authorList>
    </citation>
    <scope>NUCLEOTIDE SEQUENCE [LARGE SCALE GENOMIC DNA]</scope>
    <source>
        <strain evidence="4 5">DSM 373</strain>
    </source>
</reference>
<evidence type="ECO:0000256" key="3">
    <source>
        <dbReference type="ARBA" id="ARBA00023235"/>
    </source>
</evidence>
<dbReference type="PROSITE" id="PS51463">
    <property type="entry name" value="P_GLUCOSE_ISOMERASE_3"/>
    <property type="match status" value="1"/>
</dbReference>